<feature type="transmembrane region" description="Helical" evidence="1">
    <location>
        <begin position="238"/>
        <end position="261"/>
    </location>
</feature>
<evidence type="ECO:0000313" key="3">
    <source>
        <dbReference type="Proteomes" id="UP000011058"/>
    </source>
</evidence>
<proteinExistence type="predicted"/>
<dbReference type="AlphaFoldDB" id="I0KA85"/>
<dbReference type="EMBL" id="HE796683">
    <property type="protein sequence ID" value="CCH01038.1"/>
    <property type="molecule type" value="Genomic_DNA"/>
</dbReference>
<sequence>MAKVSLGTLLARVGLDWFILALLGMIGLARLWPEPGLGDGPLSLSALTNYGVSLIFFFYGLRLNVEQLKAGLRNYRLHLLIHLTTFVLFPALVLGARALLVSPETMLLWTGIFYVAALPSTVSSSVVMVSIAEGNIPAAIFNASISSLIGVFITPIWMSALLSASNGQFDLQGVILKLSVQVIVPVVLGLLLNKRLGWFSERYKTALRYFDQLTILLIVYTAFCESFTLNLFRGYSALDLLALAGGMLLLFFVVFFVVMLVSRLLHFSREDRITALFCGSKKSLVQGSVMAKVLFPPTAAGVVLLPIMMYHALQLIVASILAKAMINWHPKSPPNRANAPQVVTDSEM</sequence>
<dbReference type="OrthoDB" id="9792271at2"/>
<feature type="transmembrane region" description="Helical" evidence="1">
    <location>
        <begin position="106"/>
        <end position="132"/>
    </location>
</feature>
<evidence type="ECO:0000256" key="1">
    <source>
        <dbReference type="SAM" id="Phobius"/>
    </source>
</evidence>
<dbReference type="GO" id="GO:0005886">
    <property type="term" value="C:plasma membrane"/>
    <property type="evidence" value="ECO:0007669"/>
    <property type="project" value="TreeGrafter"/>
</dbReference>
<dbReference type="HOGENOM" id="CLU_039013_1_0_10"/>
<keyword evidence="1" id="KW-0472">Membrane</keyword>
<feature type="transmembrane region" description="Helical" evidence="1">
    <location>
        <begin position="44"/>
        <end position="65"/>
    </location>
</feature>
<feature type="transmembrane region" description="Helical" evidence="1">
    <location>
        <begin position="139"/>
        <end position="162"/>
    </location>
</feature>
<reference evidence="2 3" key="1">
    <citation type="journal article" date="2012" name="J. Bacteriol.">
        <title>Genome Sequence of Fibrella aestuarina BUZ 2T, a Filamentous Marine Bacterium.</title>
        <authorList>
            <person name="Filippini M."/>
            <person name="Qi W."/>
            <person name="Blom J."/>
            <person name="Goesmann A."/>
            <person name="Smits T.H."/>
            <person name="Bagheri H.C."/>
        </authorList>
    </citation>
    <scope>NUCLEOTIDE SEQUENCE [LARGE SCALE GENOMIC DNA]</scope>
    <source>
        <strain evidence="3">BUZ 2T</strain>
    </source>
</reference>
<gene>
    <name evidence="2" type="ORF">FAES_3029</name>
</gene>
<keyword evidence="1" id="KW-1133">Transmembrane helix</keyword>
<dbReference type="Gene3D" id="1.20.1530.20">
    <property type="match status" value="1"/>
</dbReference>
<dbReference type="PATRIC" id="fig|1166018.3.peg.4797"/>
<dbReference type="PANTHER" id="PTHR18640:SF5">
    <property type="entry name" value="SODIUM_BILE ACID COTRANSPORTER 7"/>
    <property type="match status" value="1"/>
</dbReference>
<feature type="transmembrane region" description="Helical" evidence="1">
    <location>
        <begin position="213"/>
        <end position="232"/>
    </location>
</feature>
<dbReference type="KEGG" id="fae:FAES_3029"/>
<feature type="transmembrane region" description="Helical" evidence="1">
    <location>
        <begin position="77"/>
        <end position="100"/>
    </location>
</feature>
<keyword evidence="1" id="KW-0812">Transmembrane</keyword>
<dbReference type="PANTHER" id="PTHR18640">
    <property type="entry name" value="SOLUTE CARRIER FAMILY 10 MEMBER 7"/>
    <property type="match status" value="1"/>
</dbReference>
<dbReference type="Pfam" id="PF13593">
    <property type="entry name" value="SBF_like"/>
    <property type="match status" value="1"/>
</dbReference>
<feature type="transmembrane region" description="Helical" evidence="1">
    <location>
        <begin position="9"/>
        <end position="32"/>
    </location>
</feature>
<protein>
    <submittedName>
        <fullName evidence="2">Bile acid:sodium symporter</fullName>
    </submittedName>
</protein>
<evidence type="ECO:0000313" key="2">
    <source>
        <dbReference type="EMBL" id="CCH01038.1"/>
    </source>
</evidence>
<accession>I0KA85</accession>
<keyword evidence="3" id="KW-1185">Reference proteome</keyword>
<feature type="transmembrane region" description="Helical" evidence="1">
    <location>
        <begin position="174"/>
        <end position="192"/>
    </location>
</feature>
<dbReference type="eggNOG" id="COG0385">
    <property type="taxonomic scope" value="Bacteria"/>
</dbReference>
<name>I0KA85_9BACT</name>
<dbReference type="InterPro" id="IPR016833">
    <property type="entry name" value="Put_Na-Bile_cotransptr"/>
</dbReference>
<dbReference type="InterPro" id="IPR038770">
    <property type="entry name" value="Na+/solute_symporter_sf"/>
</dbReference>
<feature type="transmembrane region" description="Helical" evidence="1">
    <location>
        <begin position="307"/>
        <end position="326"/>
    </location>
</feature>
<dbReference type="Proteomes" id="UP000011058">
    <property type="component" value="Chromosome"/>
</dbReference>
<dbReference type="PIRSF" id="PIRSF026166">
    <property type="entry name" value="UCP026166"/>
    <property type="match status" value="1"/>
</dbReference>
<organism evidence="2 3">
    <name type="scientific">Fibrella aestuarina BUZ 2</name>
    <dbReference type="NCBI Taxonomy" id="1166018"/>
    <lineage>
        <taxon>Bacteria</taxon>
        <taxon>Pseudomonadati</taxon>
        <taxon>Bacteroidota</taxon>
        <taxon>Cytophagia</taxon>
        <taxon>Cytophagales</taxon>
        <taxon>Spirosomataceae</taxon>
        <taxon>Fibrella</taxon>
    </lineage>
</organism>
<dbReference type="RefSeq" id="WP_015332137.1">
    <property type="nucleotide sequence ID" value="NC_020054.1"/>
</dbReference>